<keyword evidence="1" id="KW-0285">Flavoprotein</keyword>
<accession>A0ABM8W203</accession>
<evidence type="ECO:0000313" key="7">
    <source>
        <dbReference type="EMBL" id="CAG8504698.1"/>
    </source>
</evidence>
<dbReference type="Proteomes" id="UP000789901">
    <property type="component" value="Unassembled WGS sequence"/>
</dbReference>
<sequence length="449" mass="51522">MEVPTNKIPTILIVGGGIGGLSFYHSVRKNLDKKFNVKIFDREASPQDRWQGHNMGLNRKGVTSLFYCTPPEIQARFPEAMPDPTPTEYHTLLLTDHNGRHLLYIPYQKTKSVYEIEPLNHDFAAIVTYRNKLREVLLDGVDIQWGKKCIGYEESDDGVWVLFEDGTREFGDLLIGADGINSPIRKQKVPNLEIFDLGVTCVTVDFVIPKILANQLMSIYSNSIIQESLGQNGDFHFSSFRLIPIDQSDEPTYRATLAYVYPTKFDINDKILINDDDPESIIKNTISKIKQLRPPCDLTNLLIELFSLVPLSHLGEKHPFRTYIPPRRRQYFDVYPLSVPPWKNDRIVLLGDAAHAMNPILGLGGNNAIQDAELLTKELLNYDNNNLVECIRRYNEQMRTRSSKDVMKSRNMILKHKEPVGYLGLLVRYSIFRITNVFIYIMAFIKFHT</sequence>
<evidence type="ECO:0000256" key="4">
    <source>
        <dbReference type="ARBA" id="ARBA00023033"/>
    </source>
</evidence>
<keyword evidence="8" id="KW-1185">Reference proteome</keyword>
<organism evidence="7 8">
    <name type="scientific">Gigaspora margarita</name>
    <dbReference type="NCBI Taxonomy" id="4874"/>
    <lineage>
        <taxon>Eukaryota</taxon>
        <taxon>Fungi</taxon>
        <taxon>Fungi incertae sedis</taxon>
        <taxon>Mucoromycota</taxon>
        <taxon>Glomeromycotina</taxon>
        <taxon>Glomeromycetes</taxon>
        <taxon>Diversisporales</taxon>
        <taxon>Gigasporaceae</taxon>
        <taxon>Gigaspora</taxon>
    </lineage>
</organism>
<keyword evidence="4" id="KW-0503">Monooxygenase</keyword>
<keyword evidence="2" id="KW-0274">FAD</keyword>
<dbReference type="EMBL" id="CAJVQB010000736">
    <property type="protein sequence ID" value="CAG8504698.1"/>
    <property type="molecule type" value="Genomic_DNA"/>
</dbReference>
<keyword evidence="5" id="KW-1133">Transmembrane helix</keyword>
<evidence type="ECO:0000256" key="1">
    <source>
        <dbReference type="ARBA" id="ARBA00022630"/>
    </source>
</evidence>
<feature type="transmembrane region" description="Helical" evidence="5">
    <location>
        <begin position="6"/>
        <end position="24"/>
    </location>
</feature>
<keyword evidence="3" id="KW-0560">Oxidoreductase</keyword>
<evidence type="ECO:0000256" key="2">
    <source>
        <dbReference type="ARBA" id="ARBA00022827"/>
    </source>
</evidence>
<evidence type="ECO:0000256" key="3">
    <source>
        <dbReference type="ARBA" id="ARBA00023002"/>
    </source>
</evidence>
<keyword evidence="5" id="KW-0812">Transmembrane</keyword>
<dbReference type="PRINTS" id="PR00420">
    <property type="entry name" value="RNGMNOXGNASE"/>
</dbReference>
<feature type="domain" description="FAD-binding" evidence="6">
    <location>
        <begin position="327"/>
        <end position="401"/>
    </location>
</feature>
<protein>
    <submittedName>
        <fullName evidence="7">44288_t:CDS:1</fullName>
    </submittedName>
</protein>
<name>A0ABM8W203_GIGMA</name>
<evidence type="ECO:0000313" key="8">
    <source>
        <dbReference type="Proteomes" id="UP000789901"/>
    </source>
</evidence>
<evidence type="ECO:0000259" key="6">
    <source>
        <dbReference type="Pfam" id="PF01494"/>
    </source>
</evidence>
<dbReference type="InterPro" id="IPR002938">
    <property type="entry name" value="FAD-bd"/>
</dbReference>
<dbReference type="SUPFAM" id="SSF51905">
    <property type="entry name" value="FAD/NAD(P)-binding domain"/>
    <property type="match status" value="1"/>
</dbReference>
<evidence type="ECO:0000256" key="5">
    <source>
        <dbReference type="SAM" id="Phobius"/>
    </source>
</evidence>
<dbReference type="PANTHER" id="PTHR47178">
    <property type="entry name" value="MONOOXYGENASE, FAD-BINDING"/>
    <property type="match status" value="1"/>
</dbReference>
<dbReference type="Gene3D" id="3.50.50.60">
    <property type="entry name" value="FAD/NAD(P)-binding domain"/>
    <property type="match status" value="1"/>
</dbReference>
<keyword evidence="5" id="KW-0472">Membrane</keyword>
<feature type="transmembrane region" description="Helical" evidence="5">
    <location>
        <begin position="420"/>
        <end position="445"/>
    </location>
</feature>
<proteinExistence type="predicted"/>
<dbReference type="Pfam" id="PF01494">
    <property type="entry name" value="FAD_binding_3"/>
    <property type="match status" value="1"/>
</dbReference>
<comment type="caution">
    <text evidence="7">The sequence shown here is derived from an EMBL/GenBank/DDBJ whole genome shotgun (WGS) entry which is preliminary data.</text>
</comment>
<gene>
    <name evidence="7" type="ORF">GMARGA_LOCUS2376</name>
</gene>
<dbReference type="PANTHER" id="PTHR47178:SF6">
    <property type="entry name" value="FAD-BINDING DOMAIN-CONTAINING PROTEIN"/>
    <property type="match status" value="1"/>
</dbReference>
<dbReference type="InterPro" id="IPR036188">
    <property type="entry name" value="FAD/NAD-bd_sf"/>
</dbReference>
<reference evidence="7 8" key="1">
    <citation type="submission" date="2021-06" db="EMBL/GenBank/DDBJ databases">
        <authorList>
            <person name="Kallberg Y."/>
            <person name="Tangrot J."/>
            <person name="Rosling A."/>
        </authorList>
    </citation>
    <scope>NUCLEOTIDE SEQUENCE [LARGE SCALE GENOMIC DNA]</scope>
    <source>
        <strain evidence="7 8">120-4 pot B 10/14</strain>
    </source>
</reference>